<dbReference type="SUPFAM" id="SSF55874">
    <property type="entry name" value="ATPase domain of HSP90 chaperone/DNA topoisomerase II/histidine kinase"/>
    <property type="match status" value="1"/>
</dbReference>
<organism evidence="10 11">
    <name type="scientific">Desulfolithobacter dissulfuricans</name>
    <dbReference type="NCBI Taxonomy" id="2795293"/>
    <lineage>
        <taxon>Bacteria</taxon>
        <taxon>Pseudomonadati</taxon>
        <taxon>Thermodesulfobacteriota</taxon>
        <taxon>Desulfobulbia</taxon>
        <taxon>Desulfobulbales</taxon>
        <taxon>Desulfobulbaceae</taxon>
        <taxon>Desulfolithobacter</taxon>
    </lineage>
</organism>
<dbReference type="RefSeq" id="WP_267926350.1">
    <property type="nucleotide sequence ID" value="NZ_AP024233.1"/>
</dbReference>
<dbReference type="InterPro" id="IPR036097">
    <property type="entry name" value="HisK_dim/P_sf"/>
</dbReference>
<proteinExistence type="predicted"/>
<evidence type="ECO:0000313" key="11">
    <source>
        <dbReference type="Proteomes" id="UP001063350"/>
    </source>
</evidence>
<dbReference type="EC" id="2.7.13.3" evidence="2"/>
<evidence type="ECO:0000256" key="3">
    <source>
        <dbReference type="ARBA" id="ARBA00022553"/>
    </source>
</evidence>
<evidence type="ECO:0000256" key="7">
    <source>
        <dbReference type="ARBA" id="ARBA00022840"/>
    </source>
</evidence>
<evidence type="ECO:0000256" key="1">
    <source>
        <dbReference type="ARBA" id="ARBA00000085"/>
    </source>
</evidence>
<evidence type="ECO:0000256" key="5">
    <source>
        <dbReference type="ARBA" id="ARBA00022741"/>
    </source>
</evidence>
<dbReference type="Pfam" id="PF08448">
    <property type="entry name" value="PAS_4"/>
    <property type="match status" value="1"/>
</dbReference>
<dbReference type="PRINTS" id="PR00344">
    <property type="entry name" value="BCTRLSENSOR"/>
</dbReference>
<dbReference type="KEGG" id="ddu:GF1_19750"/>
<dbReference type="PROSITE" id="PS50109">
    <property type="entry name" value="HIS_KIN"/>
    <property type="match status" value="1"/>
</dbReference>
<dbReference type="InterPro" id="IPR003594">
    <property type="entry name" value="HATPase_dom"/>
</dbReference>
<feature type="domain" description="Histidine kinase" evidence="9">
    <location>
        <begin position="137"/>
        <end position="356"/>
    </location>
</feature>
<dbReference type="PANTHER" id="PTHR43065:SF10">
    <property type="entry name" value="PEROXIDE STRESS-ACTIVATED HISTIDINE KINASE MAK3"/>
    <property type="match status" value="1"/>
</dbReference>
<dbReference type="InterPro" id="IPR004358">
    <property type="entry name" value="Sig_transdc_His_kin-like_C"/>
</dbReference>
<name>A0A915U174_9BACT</name>
<evidence type="ECO:0000256" key="6">
    <source>
        <dbReference type="ARBA" id="ARBA00022777"/>
    </source>
</evidence>
<keyword evidence="4" id="KW-0808">Transferase</keyword>
<dbReference type="AlphaFoldDB" id="A0A915U174"/>
<keyword evidence="6" id="KW-0418">Kinase</keyword>
<dbReference type="Proteomes" id="UP001063350">
    <property type="component" value="Chromosome"/>
</dbReference>
<dbReference type="InterPro" id="IPR003661">
    <property type="entry name" value="HisK_dim/P_dom"/>
</dbReference>
<dbReference type="EMBL" id="AP024233">
    <property type="protein sequence ID" value="BCO09599.1"/>
    <property type="molecule type" value="Genomic_DNA"/>
</dbReference>
<keyword evidence="5" id="KW-0547">Nucleotide-binding</keyword>
<dbReference type="Gene3D" id="3.30.450.20">
    <property type="entry name" value="PAS domain"/>
    <property type="match status" value="1"/>
</dbReference>
<dbReference type="InterPro" id="IPR035965">
    <property type="entry name" value="PAS-like_dom_sf"/>
</dbReference>
<dbReference type="SMART" id="SM00388">
    <property type="entry name" value="HisKA"/>
    <property type="match status" value="1"/>
</dbReference>
<evidence type="ECO:0000256" key="2">
    <source>
        <dbReference type="ARBA" id="ARBA00012438"/>
    </source>
</evidence>
<keyword evidence="8" id="KW-0902">Two-component regulatory system</keyword>
<dbReference type="Pfam" id="PF00512">
    <property type="entry name" value="HisKA"/>
    <property type="match status" value="1"/>
</dbReference>
<dbReference type="Pfam" id="PF02518">
    <property type="entry name" value="HATPase_c"/>
    <property type="match status" value="1"/>
</dbReference>
<dbReference type="InterPro" id="IPR013656">
    <property type="entry name" value="PAS_4"/>
</dbReference>
<dbReference type="GO" id="GO:0005524">
    <property type="term" value="F:ATP binding"/>
    <property type="evidence" value="ECO:0007669"/>
    <property type="project" value="UniProtKB-KW"/>
</dbReference>
<dbReference type="InterPro" id="IPR005467">
    <property type="entry name" value="His_kinase_dom"/>
</dbReference>
<evidence type="ECO:0000313" key="10">
    <source>
        <dbReference type="EMBL" id="BCO09599.1"/>
    </source>
</evidence>
<dbReference type="SUPFAM" id="SSF55785">
    <property type="entry name" value="PYP-like sensor domain (PAS domain)"/>
    <property type="match status" value="1"/>
</dbReference>
<evidence type="ECO:0000256" key="4">
    <source>
        <dbReference type="ARBA" id="ARBA00022679"/>
    </source>
</evidence>
<dbReference type="GO" id="GO:0000155">
    <property type="term" value="F:phosphorelay sensor kinase activity"/>
    <property type="evidence" value="ECO:0007669"/>
    <property type="project" value="InterPro"/>
</dbReference>
<protein>
    <recommendedName>
        <fullName evidence="2">histidine kinase</fullName>
        <ecNumber evidence="2">2.7.13.3</ecNumber>
    </recommendedName>
</protein>
<comment type="catalytic activity">
    <reaction evidence="1">
        <text>ATP + protein L-histidine = ADP + protein N-phospho-L-histidine.</text>
        <dbReference type="EC" id="2.7.13.3"/>
    </reaction>
</comment>
<evidence type="ECO:0000256" key="8">
    <source>
        <dbReference type="ARBA" id="ARBA00023012"/>
    </source>
</evidence>
<dbReference type="SUPFAM" id="SSF47384">
    <property type="entry name" value="Homodimeric domain of signal transducing histidine kinase"/>
    <property type="match status" value="1"/>
</dbReference>
<gene>
    <name evidence="10" type="ORF">GF1_19750</name>
</gene>
<keyword evidence="3" id="KW-0597">Phosphoprotein</keyword>
<evidence type="ECO:0000259" key="9">
    <source>
        <dbReference type="PROSITE" id="PS50109"/>
    </source>
</evidence>
<dbReference type="Gene3D" id="3.30.565.10">
    <property type="entry name" value="Histidine kinase-like ATPase, C-terminal domain"/>
    <property type="match status" value="1"/>
</dbReference>
<accession>A0A915U174</accession>
<sequence length="370" mass="40892">MEKGWDHICETLEYPLFIVRPDGIITRANQAAANAARRPLEEIINKGICYIIHGGRLPHIRCPLEEFLLTARASRIMETRLPGLFGDYLLSIAPSLDENGEVTAFLLIARELTGEEARKVEYYRTAQLASIGELAAGVAHEVNNPINGIINFAQLLFEESEDPEEQEILGRIVREGERIASITSKLLSFARTGGSEREPLNIKDILDNCLALIQHQLKKDSIAFSTSYEDNLPEIIGNSQKLQQVFFNLLSNSRYALNQRYSCPSPDKKITIKCGTVTNEMGNFVRVAIKDLGTGIPQGILDRIILPFFTTKPAGDGTGLGLSISHGIIRDHEGTLRIDSVLHQYTTVTVDLPVAGPQNAIQQQEDTGTT</sequence>
<keyword evidence="11" id="KW-1185">Reference proteome</keyword>
<dbReference type="PANTHER" id="PTHR43065">
    <property type="entry name" value="SENSOR HISTIDINE KINASE"/>
    <property type="match status" value="1"/>
</dbReference>
<dbReference type="CDD" id="cd00082">
    <property type="entry name" value="HisKA"/>
    <property type="match status" value="1"/>
</dbReference>
<dbReference type="InterPro" id="IPR036890">
    <property type="entry name" value="HATPase_C_sf"/>
</dbReference>
<dbReference type="Gene3D" id="1.10.287.130">
    <property type="match status" value="1"/>
</dbReference>
<dbReference type="SMART" id="SM00387">
    <property type="entry name" value="HATPase_c"/>
    <property type="match status" value="1"/>
</dbReference>
<keyword evidence="7" id="KW-0067">ATP-binding</keyword>
<reference evidence="10" key="1">
    <citation type="submission" date="2020-12" db="EMBL/GenBank/DDBJ databases">
        <title>Desulfobium dissulfuricans gen. nov., sp. nov., a novel mesophilic, sulfate-reducing bacterium isolated from a deep-sea hydrothermal vent.</title>
        <authorList>
            <person name="Hashimoto Y."/>
            <person name="Tame A."/>
            <person name="Sawayama S."/>
            <person name="Miyazaki J."/>
            <person name="Takai K."/>
            <person name="Nakagawa S."/>
        </authorList>
    </citation>
    <scope>NUCLEOTIDE SEQUENCE</scope>
    <source>
        <strain evidence="10">GF1</strain>
    </source>
</reference>